<evidence type="ECO:0000313" key="3">
    <source>
        <dbReference type="Proteomes" id="UP000030635"/>
    </source>
</evidence>
<organism evidence="2 3">
    <name type="scientific">Clostridium baratii str. Sullivan</name>
    <dbReference type="NCBI Taxonomy" id="1415775"/>
    <lineage>
        <taxon>Bacteria</taxon>
        <taxon>Bacillati</taxon>
        <taxon>Bacillota</taxon>
        <taxon>Clostridia</taxon>
        <taxon>Eubacteriales</taxon>
        <taxon>Clostridiaceae</taxon>
        <taxon>Clostridium</taxon>
    </lineage>
</organism>
<accession>A0A0A7FUK7</accession>
<name>A0A0A7FUK7_9CLOT</name>
<dbReference type="AlphaFoldDB" id="A0A0A7FUK7"/>
<feature type="transmembrane region" description="Helical" evidence="1">
    <location>
        <begin position="32"/>
        <end position="50"/>
    </location>
</feature>
<sequence length="54" mass="6386">MKRNKISSFNFIIGLIWGLIAFINALNNDFPLMIFNIILSCLFIILSHYYNKYI</sequence>
<feature type="transmembrane region" description="Helical" evidence="1">
    <location>
        <begin position="7"/>
        <end position="26"/>
    </location>
</feature>
<gene>
    <name evidence="2" type="ORF">U729_1975</name>
</gene>
<keyword evidence="1" id="KW-0812">Transmembrane</keyword>
<proteinExistence type="predicted"/>
<reference evidence="2 3" key="1">
    <citation type="journal article" date="2015" name="Infect. Genet. Evol.">
        <title>Genomic sequences of six botulinum neurotoxin-producing strains representing three clostridial species illustrate the mobility and diversity of botulinum neurotoxin genes.</title>
        <authorList>
            <person name="Smith T.J."/>
            <person name="Hill K.K."/>
            <person name="Xie G."/>
            <person name="Foley B.T."/>
            <person name="Williamson C.H."/>
            <person name="Foster J.T."/>
            <person name="Johnson S.L."/>
            <person name="Chertkov O."/>
            <person name="Teshima H."/>
            <person name="Gibbons H.S."/>
            <person name="Johnsky L.A."/>
            <person name="Karavis M.A."/>
            <person name="Smith L.A."/>
        </authorList>
    </citation>
    <scope>NUCLEOTIDE SEQUENCE [LARGE SCALE GENOMIC DNA]</scope>
    <source>
        <strain evidence="2">Sullivan</strain>
    </source>
</reference>
<dbReference type="HOGENOM" id="CLU_3041901_0_0_9"/>
<keyword evidence="1" id="KW-1133">Transmembrane helix</keyword>
<keyword evidence="1" id="KW-0472">Membrane</keyword>
<dbReference type="EMBL" id="CP006905">
    <property type="protein sequence ID" value="AIY82635.1"/>
    <property type="molecule type" value="Genomic_DNA"/>
</dbReference>
<keyword evidence="3" id="KW-1185">Reference proteome</keyword>
<evidence type="ECO:0000313" key="2">
    <source>
        <dbReference type="EMBL" id="AIY82635.1"/>
    </source>
</evidence>
<dbReference type="Proteomes" id="UP000030635">
    <property type="component" value="Chromosome"/>
</dbReference>
<dbReference type="KEGG" id="cbv:U729_1975"/>
<evidence type="ECO:0000256" key="1">
    <source>
        <dbReference type="SAM" id="Phobius"/>
    </source>
</evidence>
<protein>
    <submittedName>
        <fullName evidence="2">Putative membrane protein</fullName>
    </submittedName>
</protein>